<evidence type="ECO:0000313" key="2">
    <source>
        <dbReference type="Proteomes" id="UP000319432"/>
    </source>
</evidence>
<reference evidence="1 2" key="1">
    <citation type="submission" date="2018-11" db="EMBL/GenBank/DDBJ databases">
        <title>Phylogenetic determinants of toxin gene distribution in genomes of Brevibacillus laterosporus.</title>
        <authorList>
            <person name="Glare T.R."/>
            <person name="Durrant A."/>
            <person name="Berry C."/>
            <person name="Palma L."/>
            <person name="Ormskirk M."/>
            <person name="Cox M.O."/>
        </authorList>
    </citation>
    <scope>NUCLEOTIDE SEQUENCE [LARGE SCALE GENOMIC DNA]</scope>
    <source>
        <strain evidence="1 2">1821L</strain>
    </source>
</reference>
<organism evidence="1 2">
    <name type="scientific">Brevibacillus laterosporus</name>
    <name type="common">Bacillus laterosporus</name>
    <dbReference type="NCBI Taxonomy" id="1465"/>
    <lineage>
        <taxon>Bacteria</taxon>
        <taxon>Bacillati</taxon>
        <taxon>Bacillota</taxon>
        <taxon>Bacilli</taxon>
        <taxon>Bacillales</taxon>
        <taxon>Paenibacillaceae</taxon>
        <taxon>Brevibacillus</taxon>
    </lineage>
</organism>
<name>A0A502HLC0_BRELA</name>
<sequence>MNKFGRFMLYFFSFLFFPLGIIFWLVFLLETDSSVKKFGRNCLYSALYSFALFVTIGVINFVVS</sequence>
<dbReference type="EMBL" id="CP033464">
    <property type="protein sequence ID" value="QDX93171.1"/>
    <property type="molecule type" value="Genomic_DNA"/>
</dbReference>
<dbReference type="OrthoDB" id="2474397at2"/>
<protein>
    <submittedName>
        <fullName evidence="1">Uncharacterized protein</fullName>
    </submittedName>
</protein>
<dbReference type="Proteomes" id="UP000319432">
    <property type="component" value="Chromosome"/>
</dbReference>
<proteinExistence type="predicted"/>
<keyword evidence="2" id="KW-1185">Reference proteome</keyword>
<dbReference type="AlphaFoldDB" id="A0A502HLC0"/>
<evidence type="ECO:0000313" key="1">
    <source>
        <dbReference type="EMBL" id="QDX93171.1"/>
    </source>
</evidence>
<gene>
    <name evidence="1" type="ORF">EEL30_13160</name>
</gene>
<accession>A0A502HLC0</accession>